<organism evidence="6 7">
    <name type="scientific">Pseudozyma antarctica (strain T-34)</name>
    <name type="common">Yeast</name>
    <name type="synonym">Candida antarctica</name>
    <dbReference type="NCBI Taxonomy" id="1151754"/>
    <lineage>
        <taxon>Eukaryota</taxon>
        <taxon>Fungi</taxon>
        <taxon>Dikarya</taxon>
        <taxon>Basidiomycota</taxon>
        <taxon>Ustilaginomycotina</taxon>
        <taxon>Ustilaginomycetes</taxon>
        <taxon>Ustilaginales</taxon>
        <taxon>Ustilaginaceae</taxon>
        <taxon>Moesziomyces</taxon>
    </lineage>
</organism>
<feature type="transmembrane region" description="Helical" evidence="5">
    <location>
        <begin position="634"/>
        <end position="653"/>
    </location>
</feature>
<keyword evidence="5" id="KW-0812">Transmembrane</keyword>
<dbReference type="InterPro" id="IPR010699">
    <property type="entry name" value="DUF1275"/>
</dbReference>
<dbReference type="OrthoDB" id="412383at2759"/>
<keyword evidence="1" id="KW-0285">Flavoprotein</keyword>
<dbReference type="EMBL" id="DF196788">
    <property type="protein sequence ID" value="GAC76979.1"/>
    <property type="molecule type" value="Genomic_DNA"/>
</dbReference>
<dbReference type="SUPFAM" id="SSF51412">
    <property type="entry name" value="Inosine monophosphate dehydrogenase (IMPDH)"/>
    <property type="match status" value="1"/>
</dbReference>
<feature type="region of interest" description="Disordered" evidence="4">
    <location>
        <begin position="411"/>
        <end position="464"/>
    </location>
</feature>
<evidence type="ECO:0000256" key="3">
    <source>
        <dbReference type="ARBA" id="ARBA00023002"/>
    </source>
</evidence>
<feature type="compositionally biased region" description="Polar residues" evidence="4">
    <location>
        <begin position="424"/>
        <end position="443"/>
    </location>
</feature>
<evidence type="ECO:0000256" key="2">
    <source>
        <dbReference type="ARBA" id="ARBA00022643"/>
    </source>
</evidence>
<evidence type="ECO:0000256" key="1">
    <source>
        <dbReference type="ARBA" id="ARBA00022630"/>
    </source>
</evidence>
<protein>
    <submittedName>
        <fullName evidence="6">Uncharacterized protein</fullName>
    </submittedName>
</protein>
<feature type="transmembrane region" description="Helical" evidence="5">
    <location>
        <begin position="569"/>
        <end position="589"/>
    </location>
</feature>
<sequence length="753" mass="81507">MPLALKRLELELSLQPVVVIRKRWHLGGQAKSESAHWYIVKSSGQPEEKRRPEASADSDLTRLGHITARPYNSSGVDTHPFSIPTHHFPTPLPDHYSEEKGLPWQSVGIDGRPSTRPSLLASLLDRPDLHREALVTMINTPLTEKLGLRVPLVQGGMQWVGTPALAAAVSNAGALGTLTALTQPSPEALRKAIRETKSLISEDIRKEREGKYGSFAVNITLLPSINPPDYVGYAKAALEEGVRIFETAGNNPGEVIKVVKAAGAYVIHKCTAVRHARSAERLGADMLSIDGFECAGHPGEDDIGGLVLMARAAEELKIPFIASGGIANGQGLASALALGAVGANMGTRFMCTKEAEIHDNIKRAIVESDERNTTHIFRTLRNTARVFKAAINFVSLHLALHCVDRAATPSQGPFIGDEPRDSNRSSSDQSTAGAVTVEPSTVDQPGHDPNKPPDPKRASQEREIELQRQATKEGAVELLGTRDPDSYALQEEHQRKWNAWGLAKSYLNDEIDHTAANVPLAWQAFLTGMVDMLLYSRSQVWLGFQTGNMVQFSSNIAQFIIPGVERQPLLTLLRILSVIGFFLGSLVGFQLGRRIGHQKRSWLILSSVIQSAFLFGGAGILLSRPKNELPSFDWYPGVIVLVAFSMGMQSILAQKLVSPAFATTVAFTATLTQIASDPYLFHLVPSEKTRGRDRRMLAVLALCVGAGVGESLLHTSANLSGGIAISAGFKLVLALLWLVPEGKKSNTAKASKA</sequence>
<reference evidence="7" key="1">
    <citation type="journal article" date="2013" name="Genome Announc.">
        <title>Genome sequence of the basidiomycetous yeast Pseudozyma antarctica T-34, a producer of the glycolipid biosurfactants mannosylerythritol lipids.</title>
        <authorList>
            <person name="Morita T."/>
            <person name="Koike H."/>
            <person name="Koyama Y."/>
            <person name="Hagiwara H."/>
            <person name="Ito E."/>
            <person name="Fukuoka T."/>
            <person name="Imura T."/>
            <person name="Machida M."/>
            <person name="Kitamoto D."/>
        </authorList>
    </citation>
    <scope>NUCLEOTIDE SEQUENCE [LARGE SCALE GENOMIC DNA]</scope>
    <source>
        <strain evidence="7">T-34</strain>
    </source>
</reference>
<feature type="compositionally biased region" description="Basic and acidic residues" evidence="4">
    <location>
        <begin position="46"/>
        <end position="61"/>
    </location>
</feature>
<dbReference type="AlphaFoldDB" id="M9M0F4"/>
<dbReference type="GO" id="GO:0018580">
    <property type="term" value="F:nitronate monooxygenase activity"/>
    <property type="evidence" value="ECO:0007669"/>
    <property type="project" value="InterPro"/>
</dbReference>
<dbReference type="CDD" id="cd04730">
    <property type="entry name" value="NPD_like"/>
    <property type="match status" value="1"/>
</dbReference>
<evidence type="ECO:0000313" key="6">
    <source>
        <dbReference type="EMBL" id="GAC76979.1"/>
    </source>
</evidence>
<dbReference type="InterPro" id="IPR004136">
    <property type="entry name" value="NMO"/>
</dbReference>
<feature type="compositionally biased region" description="Basic and acidic residues" evidence="4">
    <location>
        <begin position="445"/>
        <end position="464"/>
    </location>
</feature>
<keyword evidence="5" id="KW-0472">Membrane</keyword>
<name>M9M0F4_PSEA3</name>
<dbReference type="PANTHER" id="PTHR32332:SF20">
    <property type="entry name" value="2-NITROPROPANE DIOXYGENASE-LIKE PROTEIN"/>
    <property type="match status" value="1"/>
</dbReference>
<feature type="region of interest" description="Disordered" evidence="4">
    <location>
        <begin position="42"/>
        <end position="61"/>
    </location>
</feature>
<dbReference type="Pfam" id="PF03060">
    <property type="entry name" value="NMO"/>
    <property type="match status" value="1"/>
</dbReference>
<feature type="transmembrane region" description="Helical" evidence="5">
    <location>
        <begin position="601"/>
        <end position="622"/>
    </location>
</feature>
<evidence type="ECO:0000256" key="4">
    <source>
        <dbReference type="SAM" id="MobiDB-lite"/>
    </source>
</evidence>
<keyword evidence="5" id="KW-1133">Transmembrane helix</keyword>
<feature type="transmembrane region" description="Helical" evidence="5">
    <location>
        <begin position="696"/>
        <end position="713"/>
    </location>
</feature>
<dbReference type="STRING" id="1151754.M9M0F4"/>
<keyword evidence="2" id="KW-0288">FMN</keyword>
<dbReference type="Pfam" id="PF06912">
    <property type="entry name" value="DUF1275"/>
    <property type="match status" value="1"/>
</dbReference>
<dbReference type="PANTHER" id="PTHR32332">
    <property type="entry name" value="2-NITROPROPANE DIOXYGENASE"/>
    <property type="match status" value="1"/>
</dbReference>
<evidence type="ECO:0000313" key="7">
    <source>
        <dbReference type="Proteomes" id="UP000011976"/>
    </source>
</evidence>
<keyword evidence="3" id="KW-0560">Oxidoreductase</keyword>
<gene>
    <name evidence="6" type="ORF">PANT_22c00308</name>
</gene>
<dbReference type="Gene3D" id="3.20.20.70">
    <property type="entry name" value="Aldolase class I"/>
    <property type="match status" value="1"/>
</dbReference>
<proteinExistence type="predicted"/>
<feature type="transmembrane region" description="Helical" evidence="5">
    <location>
        <begin position="719"/>
        <end position="739"/>
    </location>
</feature>
<evidence type="ECO:0000256" key="5">
    <source>
        <dbReference type="SAM" id="Phobius"/>
    </source>
</evidence>
<accession>M9M0F4</accession>
<dbReference type="InterPro" id="IPR013785">
    <property type="entry name" value="Aldolase_TIM"/>
</dbReference>
<dbReference type="Proteomes" id="UP000011976">
    <property type="component" value="Unassembled WGS sequence"/>
</dbReference>